<keyword evidence="3" id="KW-1003">Cell membrane</keyword>
<feature type="transmembrane region" description="Helical" evidence="7">
    <location>
        <begin position="260"/>
        <end position="278"/>
    </location>
</feature>
<dbReference type="Gene3D" id="1.20.1250.20">
    <property type="entry name" value="MFS general substrate transporter like domains"/>
    <property type="match status" value="1"/>
</dbReference>
<dbReference type="PROSITE" id="PS50850">
    <property type="entry name" value="MFS"/>
    <property type="match status" value="1"/>
</dbReference>
<evidence type="ECO:0000313" key="10">
    <source>
        <dbReference type="Proteomes" id="UP000503540"/>
    </source>
</evidence>
<dbReference type="PANTHER" id="PTHR42718">
    <property type="entry name" value="MAJOR FACILITATOR SUPERFAMILY MULTIDRUG TRANSPORTER MFSC"/>
    <property type="match status" value="1"/>
</dbReference>
<feature type="transmembrane region" description="Helical" evidence="7">
    <location>
        <begin position="327"/>
        <end position="345"/>
    </location>
</feature>
<sequence>MMVGFQEPPTTTTAISAAHFGFQCATTSAVLGRMISILCVWTRLCVLAGIDGIHQTEPVIIGISRNRLWHKWLPMVPMLLGIAVQGLATTMTNPALPAIAADLGMSPRARLWVIDVVPLALAAGLVAAARAGDQWGRRRVLACGLIGYAVCGLIGAAATTPWVLIAARTVTGCAAAAVLASVVASIGAIYAAHERVLAYGMWTGTFGAAAGFGPIVGGLLGTGSGWRIGMAACAVVAVLAAALTFRLLPDSRATAVHWDLPSLGLSVAGLAGCVTAMQELPDNLLLAAGLGFVGVGSLLGFIMRQLRMSTPFIAIRIFRNPGFTPNWLRAVAGAATASAAVYLVTQHLIQSRGDSPAAVGAALLPEAVGVVLGAVCSPRLAKRFGQAIVLTASVVLQAASLAWLSTDPSSILVPITGVGIGLGVLGTLAAAALFDAVTAEEAGHVGAIQEVGFALGNGLGVAVFGLLATSFDDGYPIAMIAAALTIAPLAHSRRRPRIAPVPERQRCG</sequence>
<dbReference type="PANTHER" id="PTHR42718:SF47">
    <property type="entry name" value="METHYL VIOLOGEN RESISTANCE PROTEIN SMVA"/>
    <property type="match status" value="1"/>
</dbReference>
<dbReference type="InterPro" id="IPR036259">
    <property type="entry name" value="MFS_trans_sf"/>
</dbReference>
<dbReference type="PRINTS" id="PR01035">
    <property type="entry name" value="TCRTETA"/>
</dbReference>
<dbReference type="Pfam" id="PF07690">
    <property type="entry name" value="MFS_1"/>
    <property type="match status" value="2"/>
</dbReference>
<dbReference type="InterPro" id="IPR001958">
    <property type="entry name" value="Tet-R_TetA/multi-R_MdtG-like"/>
</dbReference>
<feature type="transmembrane region" description="Helical" evidence="7">
    <location>
        <begin position="169"/>
        <end position="192"/>
    </location>
</feature>
<feature type="transmembrane region" description="Helical" evidence="7">
    <location>
        <begin position="72"/>
        <end position="91"/>
    </location>
</feature>
<dbReference type="SUPFAM" id="SSF103473">
    <property type="entry name" value="MFS general substrate transporter"/>
    <property type="match status" value="1"/>
</dbReference>
<keyword evidence="2" id="KW-0813">Transport</keyword>
<keyword evidence="4 7" id="KW-0812">Transmembrane</keyword>
<feature type="transmembrane region" description="Helical" evidence="7">
    <location>
        <begin position="140"/>
        <end position="163"/>
    </location>
</feature>
<organism evidence="9 10">
    <name type="scientific">Nocardia arthritidis</name>
    <dbReference type="NCBI Taxonomy" id="228602"/>
    <lineage>
        <taxon>Bacteria</taxon>
        <taxon>Bacillati</taxon>
        <taxon>Actinomycetota</taxon>
        <taxon>Actinomycetes</taxon>
        <taxon>Mycobacteriales</taxon>
        <taxon>Nocardiaceae</taxon>
        <taxon>Nocardia</taxon>
    </lineage>
</organism>
<feature type="transmembrane region" description="Helical" evidence="7">
    <location>
        <begin position="111"/>
        <end position="128"/>
    </location>
</feature>
<evidence type="ECO:0000256" key="3">
    <source>
        <dbReference type="ARBA" id="ARBA00022475"/>
    </source>
</evidence>
<dbReference type="KEGG" id="nah:F5544_33690"/>
<keyword evidence="10" id="KW-1185">Reference proteome</keyword>
<feature type="transmembrane region" description="Helical" evidence="7">
    <location>
        <begin position="226"/>
        <end position="248"/>
    </location>
</feature>
<feature type="transmembrane region" description="Helical" evidence="7">
    <location>
        <begin position="446"/>
        <end position="468"/>
    </location>
</feature>
<proteinExistence type="predicted"/>
<dbReference type="Proteomes" id="UP000503540">
    <property type="component" value="Chromosome"/>
</dbReference>
<feature type="transmembrane region" description="Helical" evidence="7">
    <location>
        <begin position="199"/>
        <end position="220"/>
    </location>
</feature>
<evidence type="ECO:0000256" key="2">
    <source>
        <dbReference type="ARBA" id="ARBA00022448"/>
    </source>
</evidence>
<keyword evidence="5 7" id="KW-1133">Transmembrane helix</keyword>
<protein>
    <submittedName>
        <fullName evidence="9">MFS transporter</fullName>
    </submittedName>
</protein>
<feature type="transmembrane region" description="Helical" evidence="7">
    <location>
        <begin position="357"/>
        <end position="375"/>
    </location>
</feature>
<keyword evidence="6 7" id="KW-0472">Membrane</keyword>
<feature type="transmembrane region" description="Helical" evidence="7">
    <location>
        <begin position="387"/>
        <end position="405"/>
    </location>
</feature>
<feature type="transmembrane region" description="Helical" evidence="7">
    <location>
        <begin position="474"/>
        <end position="490"/>
    </location>
</feature>
<dbReference type="GO" id="GO:0005886">
    <property type="term" value="C:plasma membrane"/>
    <property type="evidence" value="ECO:0007669"/>
    <property type="project" value="UniProtKB-SubCell"/>
</dbReference>
<evidence type="ECO:0000259" key="8">
    <source>
        <dbReference type="PROSITE" id="PS50850"/>
    </source>
</evidence>
<name>A0A6G9YNS1_9NOCA</name>
<evidence type="ECO:0000256" key="5">
    <source>
        <dbReference type="ARBA" id="ARBA00022989"/>
    </source>
</evidence>
<evidence type="ECO:0000256" key="4">
    <source>
        <dbReference type="ARBA" id="ARBA00022692"/>
    </source>
</evidence>
<dbReference type="EMBL" id="CP046172">
    <property type="protein sequence ID" value="QIS14573.1"/>
    <property type="molecule type" value="Genomic_DNA"/>
</dbReference>
<evidence type="ECO:0000256" key="6">
    <source>
        <dbReference type="ARBA" id="ARBA00023136"/>
    </source>
</evidence>
<feature type="transmembrane region" description="Helical" evidence="7">
    <location>
        <begin position="411"/>
        <end position="434"/>
    </location>
</feature>
<evidence type="ECO:0000256" key="1">
    <source>
        <dbReference type="ARBA" id="ARBA00004651"/>
    </source>
</evidence>
<gene>
    <name evidence="9" type="ORF">F5544_33690</name>
</gene>
<dbReference type="GO" id="GO:0022857">
    <property type="term" value="F:transmembrane transporter activity"/>
    <property type="evidence" value="ECO:0007669"/>
    <property type="project" value="InterPro"/>
</dbReference>
<feature type="domain" description="Major facilitator superfamily (MFS) profile" evidence="8">
    <location>
        <begin position="74"/>
        <end position="499"/>
    </location>
</feature>
<accession>A0A6G9YNS1</accession>
<evidence type="ECO:0000313" key="9">
    <source>
        <dbReference type="EMBL" id="QIS14573.1"/>
    </source>
</evidence>
<comment type="subcellular location">
    <subcellularLocation>
        <location evidence="1">Cell membrane</location>
        <topology evidence="1">Multi-pass membrane protein</topology>
    </subcellularLocation>
</comment>
<dbReference type="AlphaFoldDB" id="A0A6G9YNS1"/>
<evidence type="ECO:0000256" key="7">
    <source>
        <dbReference type="SAM" id="Phobius"/>
    </source>
</evidence>
<dbReference type="InterPro" id="IPR020846">
    <property type="entry name" value="MFS_dom"/>
</dbReference>
<feature type="transmembrane region" description="Helical" evidence="7">
    <location>
        <begin position="284"/>
        <end position="306"/>
    </location>
</feature>
<reference evidence="9 10" key="1">
    <citation type="journal article" date="2019" name="ACS Chem. Biol.">
        <title>Identification and Mobilization of a Cryptic Antibiotic Biosynthesis Gene Locus from a Human-Pathogenic Nocardia Isolate.</title>
        <authorList>
            <person name="Herisse M."/>
            <person name="Ishida K."/>
            <person name="Porter J.L."/>
            <person name="Howden B."/>
            <person name="Hertweck C."/>
            <person name="Stinear T.P."/>
            <person name="Pidot S.J."/>
        </authorList>
    </citation>
    <scope>NUCLEOTIDE SEQUENCE [LARGE SCALE GENOMIC DNA]</scope>
    <source>
        <strain evidence="9 10">AUSMDU00012717</strain>
    </source>
</reference>
<dbReference type="InterPro" id="IPR011701">
    <property type="entry name" value="MFS"/>
</dbReference>